<dbReference type="Proteomes" id="UP001153332">
    <property type="component" value="Unassembled WGS sequence"/>
</dbReference>
<reference evidence="1" key="1">
    <citation type="submission" date="2022-12" db="EMBL/GenBank/DDBJ databases">
        <title>Genome Sequence of Lasiodiplodia mahajangana.</title>
        <authorList>
            <person name="Buettner E."/>
        </authorList>
    </citation>
    <scope>NUCLEOTIDE SEQUENCE</scope>
    <source>
        <strain evidence="1">VT137</strain>
    </source>
</reference>
<dbReference type="EMBL" id="JAPUUL010000028">
    <property type="protein sequence ID" value="KAJ8133260.1"/>
    <property type="molecule type" value="Genomic_DNA"/>
</dbReference>
<gene>
    <name evidence="1" type="ORF">O1611_g364</name>
</gene>
<evidence type="ECO:0000313" key="2">
    <source>
        <dbReference type="Proteomes" id="UP001153332"/>
    </source>
</evidence>
<evidence type="ECO:0000313" key="1">
    <source>
        <dbReference type="EMBL" id="KAJ8133260.1"/>
    </source>
</evidence>
<accession>A0ACC2K0I4</accession>
<sequence length="678" mass="76659">MLAASLATSAPSTGSEKHMIQARTWVDDCVHHHPLCHATDSHQLEYPSRLLFVVPNPKVPGGPPKIRLESIDKSRPRVKYLALSHCWGGASPFKLKHANFEECSKNIDYQNVSKNIQDAVQVVQNLGFSYLWVDSLCIIQDCYHDWKREGSKMGDIYAGAFATIASTGAATSDGGCFHERAMSSLKPCQVGISSSEALLLIRRDDISDFRRSVDHAPLNQRGWVLQERLLSHRILHFGADMMYWECAQRSASELNPAGYVYKRYPDELYGNFIPAPTPVDIEEPVNAFNKWTRTELVRRRLPAPDLEGEAQPMLNKTSKHNAGFWKENRRYDHQPWSCDKQDQRYRTPLERMLNCEKPSSIPESIWLMQCWYDIVETYTRAKLSFSSDRTLALAGIVGKIKREKKLIPIAGLWAHCSRGNQDDDTERQDQCSKVSENEVMVSSLLWIAVGGTKVRLVEKKPPKNPCEVCDGPNPPQESAETAQIVKPSAMAPTWSWVGLDAVISQDLYAENTNRPMSVANLLTRCVAVMEPPANIGSEAQAGVLKIRGPLVKVSSVRFIREKFVLSVAHSWRRQSGVVFWPDCAAFQELLDAEEQLYCLACLEITKERENTLLRRQSREIQGLVLVRKTPTNGMQNSEPQGEENVFERVGFFTTENLGYWSRHMGLLRNAPLEELTIM</sequence>
<comment type="caution">
    <text evidence="1">The sequence shown here is derived from an EMBL/GenBank/DDBJ whole genome shotgun (WGS) entry which is preliminary data.</text>
</comment>
<protein>
    <submittedName>
        <fullName evidence="1">Uncharacterized protein</fullName>
    </submittedName>
</protein>
<proteinExistence type="predicted"/>
<organism evidence="1 2">
    <name type="scientific">Lasiodiplodia mahajangana</name>
    <dbReference type="NCBI Taxonomy" id="1108764"/>
    <lineage>
        <taxon>Eukaryota</taxon>
        <taxon>Fungi</taxon>
        <taxon>Dikarya</taxon>
        <taxon>Ascomycota</taxon>
        <taxon>Pezizomycotina</taxon>
        <taxon>Dothideomycetes</taxon>
        <taxon>Dothideomycetes incertae sedis</taxon>
        <taxon>Botryosphaeriales</taxon>
        <taxon>Botryosphaeriaceae</taxon>
        <taxon>Lasiodiplodia</taxon>
    </lineage>
</organism>
<keyword evidence="2" id="KW-1185">Reference proteome</keyword>
<name>A0ACC2K0I4_9PEZI</name>